<feature type="chain" id="PRO_5045088065" evidence="2">
    <location>
        <begin position="25"/>
        <end position="289"/>
    </location>
</feature>
<keyword evidence="4" id="KW-1185">Reference proteome</keyword>
<dbReference type="Pfam" id="PF13517">
    <property type="entry name" value="FG-GAP_3"/>
    <property type="match status" value="1"/>
</dbReference>
<dbReference type="InterPro" id="IPR028994">
    <property type="entry name" value="Integrin_alpha_N"/>
</dbReference>
<organism evidence="3 4">
    <name type="scientific">Streptomyces zhihengii</name>
    <dbReference type="NCBI Taxonomy" id="1818004"/>
    <lineage>
        <taxon>Bacteria</taxon>
        <taxon>Bacillati</taxon>
        <taxon>Actinomycetota</taxon>
        <taxon>Actinomycetes</taxon>
        <taxon>Kitasatosporales</taxon>
        <taxon>Streptomycetaceae</taxon>
        <taxon>Streptomyces</taxon>
    </lineage>
</organism>
<dbReference type="PROSITE" id="PS51318">
    <property type="entry name" value="TAT"/>
    <property type="match status" value="1"/>
</dbReference>
<dbReference type="RefSeq" id="WP_205377717.1">
    <property type="nucleotide sequence ID" value="NZ_JAFEJA010000002.1"/>
</dbReference>
<evidence type="ECO:0000256" key="1">
    <source>
        <dbReference type="ARBA" id="ARBA00022729"/>
    </source>
</evidence>
<feature type="signal peptide" evidence="2">
    <location>
        <begin position="1"/>
        <end position="24"/>
    </location>
</feature>
<dbReference type="InterPro" id="IPR006311">
    <property type="entry name" value="TAT_signal"/>
</dbReference>
<dbReference type="Gene3D" id="2.115.10.10">
    <property type="entry name" value="Tachylectin 2"/>
    <property type="match status" value="1"/>
</dbReference>
<sequence length="289" mass="30916">MIIGRRRYALRGALVATAVTAVMAATAGGAFAAARPAPGPRVDTPSFSMKGVDRETAEPYLYFTDREGGFEPREHVAVGYGTFADSIDVDDDGDGWSDGTWNLYEDGTLDHSWIDDRLAYHSEQVGTGWDVYTSVLSPGNLGGAPEADLVARDKKGVLWLHLARPDGSLTARTRVGGGWGAYTQLAGQGDLTGDGRPDIVARDTAGVLWLHPGTGDRKAPFAPRTRIGGGWNAYDRLLSVGDLDADGRADLIAREPDGDLYRYSGTGTAPGVWEKPVRIGTGFQIYDLL</sequence>
<evidence type="ECO:0000256" key="2">
    <source>
        <dbReference type="SAM" id="SignalP"/>
    </source>
</evidence>
<evidence type="ECO:0000313" key="3">
    <source>
        <dbReference type="EMBL" id="MBM9623610.1"/>
    </source>
</evidence>
<evidence type="ECO:0000313" key="4">
    <source>
        <dbReference type="Proteomes" id="UP000664109"/>
    </source>
</evidence>
<keyword evidence="1 2" id="KW-0732">Signal</keyword>
<comment type="caution">
    <text evidence="3">The sequence shown here is derived from an EMBL/GenBank/DDBJ whole genome shotgun (WGS) entry which is preliminary data.</text>
</comment>
<dbReference type="SUPFAM" id="SSF69318">
    <property type="entry name" value="Integrin alpha N-terminal domain"/>
    <property type="match status" value="1"/>
</dbReference>
<accession>A0ABS2V3L3</accession>
<dbReference type="InterPro" id="IPR013517">
    <property type="entry name" value="FG-GAP"/>
</dbReference>
<dbReference type="Proteomes" id="UP000664109">
    <property type="component" value="Unassembled WGS sequence"/>
</dbReference>
<reference evidence="3 4" key="1">
    <citation type="journal article" date="2016" name="Arch. Microbiol.">
        <title>Streptomyces zhihengii sp. nov., isolated from rhizospheric soil of Psammosilene tunicoides.</title>
        <authorList>
            <person name="Huang M.J."/>
            <person name="Fei J.J."/>
            <person name="Salam N."/>
            <person name="Kim C.J."/>
            <person name="Hozzein W.N."/>
            <person name="Xiao M."/>
            <person name="Huang H.Q."/>
            <person name="Li W.J."/>
        </authorList>
    </citation>
    <scope>NUCLEOTIDE SEQUENCE [LARGE SCALE GENOMIC DNA]</scope>
    <source>
        <strain evidence="3 4">YIM T102</strain>
    </source>
</reference>
<dbReference type="EMBL" id="JAFEJA010000002">
    <property type="protein sequence ID" value="MBM9623610.1"/>
    <property type="molecule type" value="Genomic_DNA"/>
</dbReference>
<name>A0ABS2V3L3_9ACTN</name>
<gene>
    <name evidence="3" type="ORF">JE024_34000</name>
</gene>
<protein>
    <submittedName>
        <fullName evidence="3">VCBS repeat-containing protein</fullName>
    </submittedName>
</protein>
<proteinExistence type="predicted"/>